<reference evidence="2" key="1">
    <citation type="journal article" date="2019" name="Plant Biotechnol. J.">
        <title>Genome sequencing of the Australian wild diploid species Gossypium australe highlights disease resistance and delayed gland morphogenesis.</title>
        <authorList>
            <person name="Cai Y."/>
            <person name="Cai X."/>
            <person name="Wang Q."/>
            <person name="Wang P."/>
            <person name="Zhang Y."/>
            <person name="Cai C."/>
            <person name="Xu Y."/>
            <person name="Wang K."/>
            <person name="Zhou Z."/>
            <person name="Wang C."/>
            <person name="Geng S."/>
            <person name="Li B."/>
            <person name="Dong Q."/>
            <person name="Hou Y."/>
            <person name="Wang H."/>
            <person name="Ai P."/>
            <person name="Liu Z."/>
            <person name="Yi F."/>
            <person name="Sun M."/>
            <person name="An G."/>
            <person name="Cheng J."/>
            <person name="Zhang Y."/>
            <person name="Shi Q."/>
            <person name="Xie Y."/>
            <person name="Shi X."/>
            <person name="Chang Y."/>
            <person name="Huang F."/>
            <person name="Chen Y."/>
            <person name="Hong S."/>
            <person name="Mi L."/>
            <person name="Sun Q."/>
            <person name="Zhang L."/>
            <person name="Zhou B."/>
            <person name="Peng R."/>
            <person name="Zhang X."/>
            <person name="Liu F."/>
        </authorList>
    </citation>
    <scope>NUCLEOTIDE SEQUENCE [LARGE SCALE GENOMIC DNA]</scope>
    <source>
        <strain evidence="2">cv. PA1801</strain>
    </source>
</reference>
<accession>A0A5B6W8B3</accession>
<protein>
    <submittedName>
        <fullName evidence="1">Transposon Ty3-I Gag-Pol polyprotein</fullName>
    </submittedName>
</protein>
<proteinExistence type="predicted"/>
<evidence type="ECO:0000313" key="1">
    <source>
        <dbReference type="EMBL" id="KAA3477543.1"/>
    </source>
</evidence>
<dbReference type="Proteomes" id="UP000325315">
    <property type="component" value="Unassembled WGS sequence"/>
</dbReference>
<dbReference type="AlphaFoldDB" id="A0A5B6W8B3"/>
<dbReference type="EMBL" id="SMMG02000004">
    <property type="protein sequence ID" value="KAA3477543.1"/>
    <property type="molecule type" value="Genomic_DNA"/>
</dbReference>
<comment type="caution">
    <text evidence="1">The sequence shown here is derived from an EMBL/GenBank/DDBJ whole genome shotgun (WGS) entry which is preliminary data.</text>
</comment>
<keyword evidence="2" id="KW-1185">Reference proteome</keyword>
<gene>
    <name evidence="1" type="ORF">EPI10_011424</name>
</gene>
<evidence type="ECO:0000313" key="2">
    <source>
        <dbReference type="Proteomes" id="UP000325315"/>
    </source>
</evidence>
<organism evidence="1 2">
    <name type="scientific">Gossypium australe</name>
    <dbReference type="NCBI Taxonomy" id="47621"/>
    <lineage>
        <taxon>Eukaryota</taxon>
        <taxon>Viridiplantae</taxon>
        <taxon>Streptophyta</taxon>
        <taxon>Embryophyta</taxon>
        <taxon>Tracheophyta</taxon>
        <taxon>Spermatophyta</taxon>
        <taxon>Magnoliopsida</taxon>
        <taxon>eudicotyledons</taxon>
        <taxon>Gunneridae</taxon>
        <taxon>Pentapetalae</taxon>
        <taxon>rosids</taxon>
        <taxon>malvids</taxon>
        <taxon>Malvales</taxon>
        <taxon>Malvaceae</taxon>
        <taxon>Malvoideae</taxon>
        <taxon>Gossypium</taxon>
    </lineage>
</organism>
<name>A0A5B6W8B3_9ROSI</name>
<sequence>MEALLKKYMAKNDVVIRSQAASLKALERKEHCKVINLKSRTQLSDVAQDAMVGEDNSNKNHVKILEPSKKYTATEKAKQKIVAGELDCQPKGRPPPPFPQQFHNSKQDGQFKRILDVLKQLHINILLVEALE</sequence>